<dbReference type="Gene3D" id="1.25.40.10">
    <property type="entry name" value="Tetratricopeptide repeat domain"/>
    <property type="match status" value="1"/>
</dbReference>
<dbReference type="PANTHER" id="PTHR16193:SF0">
    <property type="entry name" value="TETRATRICOPEPTIDE REPEAT PROTEIN 27"/>
    <property type="match status" value="1"/>
</dbReference>
<accession>A0ABQ5KNE7</accession>
<evidence type="ECO:0000256" key="3">
    <source>
        <dbReference type="PROSITE-ProRule" id="PRU00339"/>
    </source>
</evidence>
<evidence type="ECO:0000313" key="5">
    <source>
        <dbReference type="Proteomes" id="UP001057375"/>
    </source>
</evidence>
<proteinExistence type="predicted"/>
<dbReference type="PROSITE" id="PS50005">
    <property type="entry name" value="TPR"/>
    <property type="match status" value="2"/>
</dbReference>
<reference evidence="4" key="1">
    <citation type="submission" date="2022-03" db="EMBL/GenBank/DDBJ databases">
        <title>Draft genome sequence of Aduncisulcus paluster, a free-living microaerophilic Fornicata.</title>
        <authorList>
            <person name="Yuyama I."/>
            <person name="Kume K."/>
            <person name="Tamura T."/>
            <person name="Inagaki Y."/>
            <person name="Hashimoto T."/>
        </authorList>
    </citation>
    <scope>NUCLEOTIDE SEQUENCE</scope>
    <source>
        <strain evidence="4">NY0171</strain>
    </source>
</reference>
<dbReference type="SUPFAM" id="SSF48452">
    <property type="entry name" value="TPR-like"/>
    <property type="match status" value="1"/>
</dbReference>
<name>A0ABQ5KNE7_9EUKA</name>
<comment type="caution">
    <text evidence="4">The sequence shown here is derived from an EMBL/GenBank/DDBJ whole genome shotgun (WGS) entry which is preliminary data.</text>
</comment>
<dbReference type="EMBL" id="BQXS01010257">
    <property type="protein sequence ID" value="GKT33441.1"/>
    <property type="molecule type" value="Genomic_DNA"/>
</dbReference>
<dbReference type="Proteomes" id="UP001057375">
    <property type="component" value="Unassembled WGS sequence"/>
</dbReference>
<keyword evidence="5" id="KW-1185">Reference proteome</keyword>
<dbReference type="InterPro" id="IPR044244">
    <property type="entry name" value="TTC27/Emw1"/>
</dbReference>
<dbReference type="Pfam" id="PF13181">
    <property type="entry name" value="TPR_8"/>
    <property type="match status" value="1"/>
</dbReference>
<feature type="repeat" description="TPR" evidence="3">
    <location>
        <begin position="238"/>
        <end position="271"/>
    </location>
</feature>
<evidence type="ECO:0000256" key="2">
    <source>
        <dbReference type="ARBA" id="ARBA00022803"/>
    </source>
</evidence>
<gene>
    <name evidence="4" type="ORF">ADUPG1_007348</name>
</gene>
<keyword evidence="2 3" id="KW-0802">TPR repeat</keyword>
<evidence type="ECO:0000313" key="4">
    <source>
        <dbReference type="EMBL" id="GKT33441.1"/>
    </source>
</evidence>
<feature type="non-terminal residue" evidence="4">
    <location>
        <position position="1"/>
    </location>
</feature>
<protein>
    <submittedName>
        <fullName evidence="4">Tetratricopeptide repeat protein TTC27/Emw1 like protein</fullName>
    </submittedName>
</protein>
<sequence>KERERLKVLQIEHELSVSSSSIVITDDSTDDVAKRSSIFRDIEKKEKIEQKRVNTLLKKITKEWEEWRERMHGMISVVVKKEKRDGKHPLIKTDEQLASLIKRRVLSETAIPFTPLVGRSFPQPLLTTPLPPSLLHLEAYVHTMICFFGELTACLPLLHCAFDMSRGKSSRAARDIGSTYNSRNDITKSVEWYSKSVKLEPTHIESQFAFGVCLMQDKNFSRAEDVFKYIIQHDSESQDAWGNLGMCNLARNKLKEAHLCFMKAVNLDRTNLKAWSAVLQSAVSVGEEGVVHDAAESVCRVCDGVRACSWVNDNINLLRRCVMVCTKDVKTKQRRAIVVKDAMEKLVRYSIDGRDQCELFYKLNWHNGQMPKAKAKLCSPLLSCKGLPPSVNSTVSLAVQSLACACDALSASVGDSYASLLFS</sequence>
<dbReference type="PANTHER" id="PTHR16193">
    <property type="entry name" value="TETRATRICOPEPTIDE REPEAT PROTEIN 27"/>
    <property type="match status" value="1"/>
</dbReference>
<dbReference type="InterPro" id="IPR011990">
    <property type="entry name" value="TPR-like_helical_dom_sf"/>
</dbReference>
<feature type="repeat" description="TPR" evidence="3">
    <location>
        <begin position="170"/>
        <end position="203"/>
    </location>
</feature>
<dbReference type="Pfam" id="PF14559">
    <property type="entry name" value="TPR_19"/>
    <property type="match status" value="1"/>
</dbReference>
<keyword evidence="1" id="KW-0677">Repeat</keyword>
<organism evidence="4 5">
    <name type="scientific">Aduncisulcus paluster</name>
    <dbReference type="NCBI Taxonomy" id="2918883"/>
    <lineage>
        <taxon>Eukaryota</taxon>
        <taxon>Metamonada</taxon>
        <taxon>Carpediemonas-like organisms</taxon>
        <taxon>Aduncisulcus</taxon>
    </lineage>
</organism>
<dbReference type="InterPro" id="IPR019734">
    <property type="entry name" value="TPR_rpt"/>
</dbReference>
<dbReference type="SMART" id="SM00028">
    <property type="entry name" value="TPR"/>
    <property type="match status" value="3"/>
</dbReference>
<evidence type="ECO:0000256" key="1">
    <source>
        <dbReference type="ARBA" id="ARBA00022737"/>
    </source>
</evidence>
<feature type="non-terminal residue" evidence="4">
    <location>
        <position position="423"/>
    </location>
</feature>